<dbReference type="Proteomes" id="UP000629619">
    <property type="component" value="Unassembled WGS sequence"/>
</dbReference>
<feature type="region of interest" description="Disordered" evidence="1">
    <location>
        <begin position="584"/>
        <end position="605"/>
    </location>
</feature>
<proteinExistence type="predicted"/>
<dbReference type="RefSeq" id="WP_203684323.1">
    <property type="nucleotide sequence ID" value="NZ_BOMW01000071.1"/>
</dbReference>
<dbReference type="AlphaFoldDB" id="A0A919TNP6"/>
<organism evidence="3 4">
    <name type="scientific">Actinoplanes siamensis</name>
    <dbReference type="NCBI Taxonomy" id="1223317"/>
    <lineage>
        <taxon>Bacteria</taxon>
        <taxon>Bacillati</taxon>
        <taxon>Actinomycetota</taxon>
        <taxon>Actinomycetes</taxon>
        <taxon>Micromonosporales</taxon>
        <taxon>Micromonosporaceae</taxon>
        <taxon>Actinoplanes</taxon>
    </lineage>
</organism>
<keyword evidence="2" id="KW-1133">Transmembrane helix</keyword>
<keyword evidence="2" id="KW-0812">Transmembrane</keyword>
<comment type="caution">
    <text evidence="3">The sequence shown here is derived from an EMBL/GenBank/DDBJ whole genome shotgun (WGS) entry which is preliminary data.</text>
</comment>
<protein>
    <submittedName>
        <fullName evidence="3">Uncharacterized protein</fullName>
    </submittedName>
</protein>
<evidence type="ECO:0000256" key="1">
    <source>
        <dbReference type="SAM" id="MobiDB-lite"/>
    </source>
</evidence>
<sequence>MQGDNGVRSTGTNIDRGAWASVFTGELLKMIKSSYRTQVAFVEHLGQASRDDPGAAKHGRYPRLTKQQLSKRLKKTVPDWPLATMIIKCCTHNDHSAAAGELARMAGIYEAATGAAPKGYAGPRITPEPPASARTAELDPGVVPHLRGRLADTQAQLTACRKDLDTRDQQLHAYRERLSLRDSEIEVITAETRKTSSSLVAVQLRNGQYAAQIERLRVELSEVTARYQDQAARAHALTSRYRALWERYALLNISRETGPGHPVLAAGALAIYPPHLALPVDPDAPAPRRALAIYLNTYRELVELSLPAIASACGLDVQHAEDILAARTAPSLDTAMTIAVAVTAPAPTVARLHATMRDDESWNERPVASSPVSEFDQIVASMTEQETVADTGDRRFPPALLTMAETKLTRRVAPVSVAVPEQATVAGDGHRDRLDTGDGQPTRIRWSHVAGNTMIAVAIWAGILWGLYSAPIEPMSPSSMLVLAGMLTLIGTGPAWGVPGNSLLAPFLLLMKVIGRRFYRGRHVRPGGNQERPGLDTYRAAMAVPYSDLAPSGFSIENDACRRARRETFDRLTFRAPVTAPAPAYWSEPDQSDGPWSMLGSGWSR</sequence>
<evidence type="ECO:0000313" key="3">
    <source>
        <dbReference type="EMBL" id="GIF08994.1"/>
    </source>
</evidence>
<keyword evidence="2" id="KW-0472">Membrane</keyword>
<name>A0A919TNP6_9ACTN</name>
<feature type="transmembrane region" description="Helical" evidence="2">
    <location>
        <begin position="449"/>
        <end position="468"/>
    </location>
</feature>
<accession>A0A919TNP6</accession>
<gene>
    <name evidence="3" type="ORF">Asi03nite_65320</name>
</gene>
<keyword evidence="4" id="KW-1185">Reference proteome</keyword>
<reference evidence="3" key="1">
    <citation type="submission" date="2021-01" db="EMBL/GenBank/DDBJ databases">
        <title>Whole genome shotgun sequence of Actinoplanes siamensis NBRC 109076.</title>
        <authorList>
            <person name="Komaki H."/>
            <person name="Tamura T."/>
        </authorList>
    </citation>
    <scope>NUCLEOTIDE SEQUENCE</scope>
    <source>
        <strain evidence="3">NBRC 109076</strain>
    </source>
</reference>
<evidence type="ECO:0000313" key="4">
    <source>
        <dbReference type="Proteomes" id="UP000629619"/>
    </source>
</evidence>
<evidence type="ECO:0000256" key="2">
    <source>
        <dbReference type="SAM" id="Phobius"/>
    </source>
</evidence>
<dbReference type="EMBL" id="BOMW01000071">
    <property type="protein sequence ID" value="GIF08994.1"/>
    <property type="molecule type" value="Genomic_DNA"/>
</dbReference>